<protein>
    <submittedName>
        <fullName evidence="1">Uncharacterized protein</fullName>
    </submittedName>
</protein>
<sequence length="244" mass="27939">MMKTYYGNVRSFNKASSDDPNSENDYEDVTVNQDIRNTSGPSPRPGRRVCIWVAVGLAVVCVLQLILNVYLCIRAYSTSGEDLMKITRYDDLQNSYTNLTKERDQLQTSYNTLINQTCPQGWIKYGLSCYYISSHKKTWAASRQDCLDRGANLVIINSREEQAYIKSLNQKAWIGLNDRDVDGTWRWVVGNPLTTRYWNQGEPNGGTQENCVENKNMVDDLVFAWNDAPCDILNNFICERELKA</sequence>
<keyword evidence="2" id="KW-1185">Reference proteome</keyword>
<accession>A0ACC2FFH8</accession>
<evidence type="ECO:0000313" key="1">
    <source>
        <dbReference type="EMBL" id="KAJ7990102.1"/>
    </source>
</evidence>
<proteinExistence type="predicted"/>
<dbReference type="EMBL" id="CM055755">
    <property type="protein sequence ID" value="KAJ7990102.1"/>
    <property type="molecule type" value="Genomic_DNA"/>
</dbReference>
<comment type="caution">
    <text evidence="1">The sequence shown here is derived from an EMBL/GenBank/DDBJ whole genome shotgun (WGS) entry which is preliminary data.</text>
</comment>
<name>A0ACC2FFH8_DALPE</name>
<organism evidence="1 2">
    <name type="scientific">Dallia pectoralis</name>
    <name type="common">Alaska blackfish</name>
    <dbReference type="NCBI Taxonomy" id="75939"/>
    <lineage>
        <taxon>Eukaryota</taxon>
        <taxon>Metazoa</taxon>
        <taxon>Chordata</taxon>
        <taxon>Craniata</taxon>
        <taxon>Vertebrata</taxon>
        <taxon>Euteleostomi</taxon>
        <taxon>Actinopterygii</taxon>
        <taxon>Neopterygii</taxon>
        <taxon>Teleostei</taxon>
        <taxon>Protacanthopterygii</taxon>
        <taxon>Esociformes</taxon>
        <taxon>Umbridae</taxon>
        <taxon>Dallia</taxon>
    </lineage>
</organism>
<gene>
    <name evidence="1" type="ORF">DPEC_G00296810</name>
</gene>
<evidence type="ECO:0000313" key="2">
    <source>
        <dbReference type="Proteomes" id="UP001157502"/>
    </source>
</evidence>
<dbReference type="Proteomes" id="UP001157502">
    <property type="component" value="Chromosome 28"/>
</dbReference>
<reference evidence="1" key="1">
    <citation type="submission" date="2021-05" db="EMBL/GenBank/DDBJ databases">
        <authorList>
            <person name="Pan Q."/>
            <person name="Jouanno E."/>
            <person name="Zahm M."/>
            <person name="Klopp C."/>
            <person name="Cabau C."/>
            <person name="Louis A."/>
            <person name="Berthelot C."/>
            <person name="Parey E."/>
            <person name="Roest Crollius H."/>
            <person name="Montfort J."/>
            <person name="Robinson-Rechavi M."/>
            <person name="Bouchez O."/>
            <person name="Lampietro C."/>
            <person name="Lopez Roques C."/>
            <person name="Donnadieu C."/>
            <person name="Postlethwait J."/>
            <person name="Bobe J."/>
            <person name="Dillon D."/>
            <person name="Chandos A."/>
            <person name="von Hippel F."/>
            <person name="Guiguen Y."/>
        </authorList>
    </citation>
    <scope>NUCLEOTIDE SEQUENCE</scope>
    <source>
        <strain evidence="1">YG-Jan2019</strain>
    </source>
</reference>